<evidence type="ECO:0000256" key="1">
    <source>
        <dbReference type="SAM" id="SignalP"/>
    </source>
</evidence>
<name>A0ABR3W1I1_9PEZI</name>
<keyword evidence="3" id="KW-1185">Reference proteome</keyword>
<reference evidence="2 3" key="1">
    <citation type="journal article" date="2024" name="IMA Fungus">
        <title>IMA Genome - F19 : A genome assembly and annotation guide to empower mycologists, including annotated draft genome sequences of Ceratocystis pirilliformis, Diaporthe australafricana, Fusarium ophioides, Paecilomyces lecythidis, and Sporothrix stenoceras.</title>
        <authorList>
            <person name="Aylward J."/>
            <person name="Wilson A.M."/>
            <person name="Visagie C.M."/>
            <person name="Spraker J."/>
            <person name="Barnes I."/>
            <person name="Buitendag C."/>
            <person name="Ceriani C."/>
            <person name="Del Mar Angel L."/>
            <person name="du Plessis D."/>
            <person name="Fuchs T."/>
            <person name="Gasser K."/>
            <person name="Kramer D."/>
            <person name="Li W."/>
            <person name="Munsamy K."/>
            <person name="Piso A."/>
            <person name="Price J.L."/>
            <person name="Sonnekus B."/>
            <person name="Thomas C."/>
            <person name="van der Nest A."/>
            <person name="van Dijk A."/>
            <person name="van Heerden A."/>
            <person name="van Vuuren N."/>
            <person name="Yilmaz N."/>
            <person name="Duong T.A."/>
            <person name="van der Merwe N.A."/>
            <person name="Wingfield M.J."/>
            <person name="Wingfield B.D."/>
        </authorList>
    </citation>
    <scope>NUCLEOTIDE SEQUENCE [LARGE SCALE GENOMIC DNA]</scope>
    <source>
        <strain evidence="2 3">CMW 18300</strain>
    </source>
</reference>
<keyword evidence="1" id="KW-0732">Signal</keyword>
<organism evidence="2 3">
    <name type="scientific">Diaporthe australafricana</name>
    <dbReference type="NCBI Taxonomy" id="127596"/>
    <lineage>
        <taxon>Eukaryota</taxon>
        <taxon>Fungi</taxon>
        <taxon>Dikarya</taxon>
        <taxon>Ascomycota</taxon>
        <taxon>Pezizomycotina</taxon>
        <taxon>Sordariomycetes</taxon>
        <taxon>Sordariomycetidae</taxon>
        <taxon>Diaporthales</taxon>
        <taxon>Diaporthaceae</taxon>
        <taxon>Diaporthe</taxon>
    </lineage>
</organism>
<evidence type="ECO:0000313" key="2">
    <source>
        <dbReference type="EMBL" id="KAL1850653.1"/>
    </source>
</evidence>
<comment type="caution">
    <text evidence="2">The sequence shown here is derived from an EMBL/GenBank/DDBJ whole genome shotgun (WGS) entry which is preliminary data.</text>
</comment>
<evidence type="ECO:0000313" key="3">
    <source>
        <dbReference type="Proteomes" id="UP001583177"/>
    </source>
</evidence>
<dbReference type="Proteomes" id="UP001583177">
    <property type="component" value="Unassembled WGS sequence"/>
</dbReference>
<feature type="signal peptide" evidence="1">
    <location>
        <begin position="1"/>
        <end position="16"/>
    </location>
</feature>
<gene>
    <name evidence="2" type="ORF">Daus18300_012864</name>
</gene>
<sequence>MRLTPVLAGFLATASAASIPRQADGSTWSITNFFASSAPHSITTIYRFDITDGTTPAYCVAFVSTDPDIGWAPITQCDNPIYSFAFVGAPQSQGLGYDLQVWQGDPENTSCGAPATKCVYTGQKFFPASDVETVVDQSGNPNGNFDRLNTAPDFTIARAAVHI</sequence>
<dbReference type="EMBL" id="JAWRVE010000184">
    <property type="protein sequence ID" value="KAL1850653.1"/>
    <property type="molecule type" value="Genomic_DNA"/>
</dbReference>
<protein>
    <recommendedName>
        <fullName evidence="4">AA1-like domain-containing protein</fullName>
    </recommendedName>
</protein>
<evidence type="ECO:0008006" key="4">
    <source>
        <dbReference type="Google" id="ProtNLM"/>
    </source>
</evidence>
<accession>A0ABR3W1I1</accession>
<proteinExistence type="predicted"/>
<feature type="chain" id="PRO_5047049742" description="AA1-like domain-containing protein" evidence="1">
    <location>
        <begin position="17"/>
        <end position="163"/>
    </location>
</feature>